<accession>A0A1M7YBZ1</accession>
<dbReference type="NCBIfam" id="TIGR01714">
    <property type="entry name" value="phage_rep_org_N"/>
    <property type="match status" value="1"/>
</dbReference>
<feature type="domain" description="Phage replisome organiser N-terminal" evidence="2">
    <location>
        <begin position="6"/>
        <end position="125"/>
    </location>
</feature>
<dbReference type="OrthoDB" id="3199595at2"/>
<proteinExistence type="predicted"/>
<dbReference type="Proteomes" id="UP000184612">
    <property type="component" value="Unassembled WGS sequence"/>
</dbReference>
<evidence type="ECO:0000256" key="1">
    <source>
        <dbReference type="SAM" id="MobiDB-lite"/>
    </source>
</evidence>
<dbReference type="InterPro" id="IPR010056">
    <property type="entry name" value="Phage_rep_org__N"/>
</dbReference>
<dbReference type="EMBL" id="FRFD01000007">
    <property type="protein sequence ID" value="SHO50145.1"/>
    <property type="molecule type" value="Genomic_DNA"/>
</dbReference>
<feature type="region of interest" description="Disordered" evidence="1">
    <location>
        <begin position="170"/>
        <end position="200"/>
    </location>
</feature>
<evidence type="ECO:0000313" key="4">
    <source>
        <dbReference type="Proteomes" id="UP000184612"/>
    </source>
</evidence>
<protein>
    <submittedName>
        <fullName evidence="3">Phage replisome organizer, putative, N-terminal region</fullName>
    </submittedName>
</protein>
<evidence type="ECO:0000313" key="3">
    <source>
        <dbReference type="EMBL" id="SHO50145.1"/>
    </source>
</evidence>
<dbReference type="InterPro" id="IPR053162">
    <property type="entry name" value="DnaD"/>
</dbReference>
<reference evidence="3 4" key="1">
    <citation type="submission" date="2016-12" db="EMBL/GenBank/DDBJ databases">
        <authorList>
            <person name="Song W.-J."/>
            <person name="Kurnit D.M."/>
        </authorList>
    </citation>
    <scope>NUCLEOTIDE SEQUENCE [LARGE SCALE GENOMIC DNA]</scope>
    <source>
        <strain evidence="3 4">DSM 12503</strain>
    </source>
</reference>
<gene>
    <name evidence="3" type="ORF">SAMN02745217_02605</name>
</gene>
<dbReference type="PANTHER" id="PTHR37293">
    <property type="entry name" value="PHAGE REPLICATION PROTEIN-RELATED"/>
    <property type="match status" value="1"/>
</dbReference>
<dbReference type="RefSeq" id="WP_073589288.1">
    <property type="nucleotide sequence ID" value="NZ_FRFD01000007.1"/>
</dbReference>
<evidence type="ECO:0000259" key="2">
    <source>
        <dbReference type="Pfam" id="PF09681"/>
    </source>
</evidence>
<dbReference type="Pfam" id="PF09681">
    <property type="entry name" value="Phage_rep_org_N"/>
    <property type="match status" value="1"/>
</dbReference>
<sequence>MAEINWIKLRIDMFDDEKIKIIQSMPEGDSILVIWIRLIALAGKCNANGLVLVEDEFPYSDEMLSVIFNKSLTVVRLALSTFSKFHMVENTQKGIYITNFDKHQNVEGMDKIREQNRLRKQRERERKRALLLESSEEEVPELPCFDNEESHAENVTCHVTSQEMSCEVTQQRENKNKRKNKDINNISSYEDIVGDPLPETPKQRIDYEEIMNDYNSTCRSLPSIRAVPEARKKKIKSLLNELDKLKLFSDKTPYERLHIVFKMANESDFLSGRNGKWTGCSFDWLLNKTNVLKILEGNYTNERGGNDGRINSGNNEQNVPGSDSATSEALERFRRNSGNAGL</sequence>
<name>A0A1M7YBZ1_9FIRM</name>
<feature type="region of interest" description="Disordered" evidence="1">
    <location>
        <begin position="302"/>
        <end position="327"/>
    </location>
</feature>
<keyword evidence="4" id="KW-1185">Reference proteome</keyword>
<dbReference type="AlphaFoldDB" id="A0A1M7YBZ1"/>
<organism evidence="3 4">
    <name type="scientific">Anaerocolumna xylanovorans DSM 12503</name>
    <dbReference type="NCBI Taxonomy" id="1121345"/>
    <lineage>
        <taxon>Bacteria</taxon>
        <taxon>Bacillati</taxon>
        <taxon>Bacillota</taxon>
        <taxon>Clostridia</taxon>
        <taxon>Lachnospirales</taxon>
        <taxon>Lachnospiraceae</taxon>
        <taxon>Anaerocolumna</taxon>
    </lineage>
</organism>
<dbReference type="PANTHER" id="PTHR37293:SF7">
    <property type="entry name" value="HYPOTHETICAL PHAGE PROTEIN"/>
    <property type="match status" value="1"/>
</dbReference>
<dbReference type="STRING" id="1121345.SAMN02745217_02605"/>